<reference evidence="2 3" key="1">
    <citation type="submission" date="2024-04" db="EMBL/GenBank/DDBJ databases">
        <authorList>
            <person name="Cremers G."/>
        </authorList>
    </citation>
    <scope>NUCLEOTIDE SEQUENCE [LARGE SCALE GENOMIC DNA]</scope>
    <source>
        <strain evidence="2">MeCH1-AG</strain>
    </source>
</reference>
<protein>
    <submittedName>
        <fullName evidence="2">Uncharacterized protein</fullName>
    </submittedName>
</protein>
<sequence length="173" mass="19087">MDHDPPEPALRLDRQGQGVRCRQAEGSAAVLDRHRHHLLRLPWPYLGVQWGAARRPGGRRPERGRMRHPRVQWTPFPRESGASMGAVLVYALAAAESFASAPVAIKPRDPLAKCKLFKNKAKSARSGSRVKLSEGSTRRKTGPLENGLCKPRPARPPEGRCYPGHNCPGLIEA</sequence>
<proteinExistence type="predicted"/>
<evidence type="ECO:0000313" key="3">
    <source>
        <dbReference type="Proteomes" id="UP001497493"/>
    </source>
</evidence>
<name>A0ABP1CB30_9GAMM</name>
<dbReference type="Proteomes" id="UP001497493">
    <property type="component" value="Chromosome"/>
</dbReference>
<accession>A0ABP1CB30</accession>
<evidence type="ECO:0000256" key="1">
    <source>
        <dbReference type="SAM" id="MobiDB-lite"/>
    </source>
</evidence>
<gene>
    <name evidence="2" type="ORF">MECH1_V1_2695</name>
</gene>
<keyword evidence="3" id="KW-1185">Reference proteome</keyword>
<evidence type="ECO:0000313" key="2">
    <source>
        <dbReference type="EMBL" id="CAL1241471.1"/>
    </source>
</evidence>
<feature type="region of interest" description="Disordered" evidence="1">
    <location>
        <begin position="125"/>
        <end position="173"/>
    </location>
</feature>
<dbReference type="EMBL" id="OZ026884">
    <property type="protein sequence ID" value="CAL1241471.1"/>
    <property type="molecule type" value="Genomic_DNA"/>
</dbReference>
<organism evidence="2 3">
    <name type="scientific">Candidatus Methylocalor cossyra</name>
    <dbReference type="NCBI Taxonomy" id="3108543"/>
    <lineage>
        <taxon>Bacteria</taxon>
        <taxon>Pseudomonadati</taxon>
        <taxon>Pseudomonadota</taxon>
        <taxon>Gammaproteobacteria</taxon>
        <taxon>Methylococcales</taxon>
        <taxon>Methylococcaceae</taxon>
        <taxon>Candidatus Methylocalor</taxon>
    </lineage>
</organism>